<accession>A0A5B6TGH1</accession>
<reference evidence="1 2" key="1">
    <citation type="submission" date="2019-07" db="EMBL/GenBank/DDBJ databases">
        <title>Rufibacter sp. nov., isolated from lake sediment.</title>
        <authorList>
            <person name="Qu J.-H."/>
        </authorList>
    </citation>
    <scope>NUCLEOTIDE SEQUENCE [LARGE SCALE GENOMIC DNA]</scope>
    <source>
        <strain evidence="1 2">NBS58-1</strain>
    </source>
</reference>
<dbReference type="OrthoDB" id="894192at2"/>
<sequence>MQKVALKRFDYLPRPGSLLLNRKEVEIRSDLEKEILIAIQQAEWGNGVAHNERYFLKRAIEECIDFTKKIHYIKLAKSLR</sequence>
<evidence type="ECO:0000313" key="2">
    <source>
        <dbReference type="Proteomes" id="UP000324133"/>
    </source>
</evidence>
<protein>
    <submittedName>
        <fullName evidence="1">Uncharacterized protein</fullName>
    </submittedName>
</protein>
<dbReference type="Proteomes" id="UP000324133">
    <property type="component" value="Unassembled WGS sequence"/>
</dbReference>
<organism evidence="1 2">
    <name type="scientific">Rufibacter hautae</name>
    <dbReference type="NCBI Taxonomy" id="2595005"/>
    <lineage>
        <taxon>Bacteria</taxon>
        <taxon>Pseudomonadati</taxon>
        <taxon>Bacteroidota</taxon>
        <taxon>Cytophagia</taxon>
        <taxon>Cytophagales</taxon>
        <taxon>Hymenobacteraceae</taxon>
        <taxon>Rufibacter</taxon>
    </lineage>
</organism>
<dbReference type="EMBL" id="VKKY01000002">
    <property type="protein sequence ID" value="KAA3438405.1"/>
    <property type="molecule type" value="Genomic_DNA"/>
</dbReference>
<comment type="caution">
    <text evidence="1">The sequence shown here is derived from an EMBL/GenBank/DDBJ whole genome shotgun (WGS) entry which is preliminary data.</text>
</comment>
<dbReference type="AlphaFoldDB" id="A0A5B6TGH1"/>
<gene>
    <name evidence="1" type="ORF">FOA19_14295</name>
</gene>
<keyword evidence="2" id="KW-1185">Reference proteome</keyword>
<proteinExistence type="predicted"/>
<evidence type="ECO:0000313" key="1">
    <source>
        <dbReference type="EMBL" id="KAA3438405.1"/>
    </source>
</evidence>
<dbReference type="RefSeq" id="WP_149091463.1">
    <property type="nucleotide sequence ID" value="NZ_VKKY01000002.1"/>
</dbReference>
<name>A0A5B6TGH1_9BACT</name>